<protein>
    <recommendedName>
        <fullName evidence="5">Peptidase S8/S53 domain-containing protein</fullName>
    </recommendedName>
</protein>
<proteinExistence type="predicted"/>
<dbReference type="InterPro" id="IPR036852">
    <property type="entry name" value="Peptidase_S8/S53_dom_sf"/>
</dbReference>
<dbReference type="InterPro" id="IPR023827">
    <property type="entry name" value="Peptidase_S8_Asp-AS"/>
</dbReference>
<gene>
    <name evidence="3" type="ORF">GR303_13695</name>
</gene>
<evidence type="ECO:0000256" key="2">
    <source>
        <dbReference type="SAM" id="MobiDB-lite"/>
    </source>
</evidence>
<dbReference type="SUPFAM" id="SSF52743">
    <property type="entry name" value="Subtilisin-like"/>
    <property type="match status" value="1"/>
</dbReference>
<comment type="caution">
    <text evidence="3">The sequence shown here is derived from an EMBL/GenBank/DDBJ whole genome shotgun (WGS) entry which is preliminary data.</text>
</comment>
<sequence length="544" mass="58758">MNASSAPTPVVVGVIDDGLCFAHERFRKVVNHQVETRVENCWIQDGTPKGAPPPVPYGRELRKAEIDLLLVECTRAGAVDEDLIYRKAGLIDFRQYGHKSAAWRASHGTHVMDLACGFEPGQAQPENIIICVQLPTRVTAATSGAGLYPYVFDAITYILACTAAISKERGLPHLPVVINLSYGRLAGPHDGTLNLERAIDNIVAKCAARGVSLQVTLPAGNSYLSRCHAQLSFQRRGQTRTLRWRVLPDDQTPSFIEIWMPARNAGSVDSRIQIRITSPTGESRTIDETIGAVRWGPGNRVYAKASYSIAPASQRGIFMIALAPTFHLDPSKPLAPCGTWTLEIKNLMLSRKDIPQAWIQRDDSLYGFPTKGRQSHFDEPCYERYDHAGRDNEVDDPGCVVRREGTVNGIATGEYPIVIGGYLRDEMVAAKYSAAGVAGSMGSTPRSPDAVAVSEDSRVRRGILAAGTRSGSVVAIGGTSTAAPQVARWCALELASGNLGNRASVQAKATQDEANHPAGTPAAPSHQRSGKGRLDLPSSHPRTR</sequence>
<dbReference type="PROSITE" id="PS00136">
    <property type="entry name" value="SUBTILASE_ASP"/>
    <property type="match status" value="1"/>
</dbReference>
<organism evidence="3 4">
    <name type="scientific">Microvirga arsenatis</name>
    <dbReference type="NCBI Taxonomy" id="2692265"/>
    <lineage>
        <taxon>Bacteria</taxon>
        <taxon>Pseudomonadati</taxon>
        <taxon>Pseudomonadota</taxon>
        <taxon>Alphaproteobacteria</taxon>
        <taxon>Hyphomicrobiales</taxon>
        <taxon>Methylobacteriaceae</taxon>
        <taxon>Microvirga</taxon>
    </lineage>
</organism>
<evidence type="ECO:0000313" key="3">
    <source>
        <dbReference type="EMBL" id="NBJ25409.1"/>
    </source>
</evidence>
<dbReference type="RefSeq" id="WP_161722805.1">
    <property type="nucleotide sequence ID" value="NZ_JAAAXI010000005.1"/>
</dbReference>
<accession>A0ABW9YYF3</accession>
<keyword evidence="4" id="KW-1185">Reference proteome</keyword>
<keyword evidence="1" id="KW-0378">Hydrolase</keyword>
<evidence type="ECO:0000313" key="4">
    <source>
        <dbReference type="Proteomes" id="UP000818323"/>
    </source>
</evidence>
<evidence type="ECO:0000256" key="1">
    <source>
        <dbReference type="ARBA" id="ARBA00022801"/>
    </source>
</evidence>
<dbReference type="Gene3D" id="2.60.120.1290">
    <property type="match status" value="1"/>
</dbReference>
<feature type="region of interest" description="Disordered" evidence="2">
    <location>
        <begin position="505"/>
        <end position="544"/>
    </location>
</feature>
<dbReference type="Proteomes" id="UP000818323">
    <property type="component" value="Unassembled WGS sequence"/>
</dbReference>
<reference evidence="3 4" key="1">
    <citation type="submission" date="2020-01" db="EMBL/GenBank/DDBJ databases">
        <title>Microvirga sp. nov., an arsenate reduction bacterium isolated from Tibet hotspring sediments.</title>
        <authorList>
            <person name="Yuan C.-G."/>
        </authorList>
    </citation>
    <scope>NUCLEOTIDE SEQUENCE [LARGE SCALE GENOMIC DNA]</scope>
    <source>
        <strain evidence="3 4">SYSU G3D203</strain>
    </source>
</reference>
<evidence type="ECO:0008006" key="5">
    <source>
        <dbReference type="Google" id="ProtNLM"/>
    </source>
</evidence>
<dbReference type="EMBL" id="JAAAXJ010000006">
    <property type="protein sequence ID" value="NBJ25409.1"/>
    <property type="molecule type" value="Genomic_DNA"/>
</dbReference>
<dbReference type="Gene3D" id="3.40.50.200">
    <property type="entry name" value="Peptidase S8/S53 domain"/>
    <property type="match status" value="1"/>
</dbReference>
<name>A0ABW9YYF3_9HYPH</name>